<evidence type="ECO:0000256" key="4">
    <source>
        <dbReference type="HAMAP-Rule" id="MF_00712"/>
    </source>
</evidence>
<dbReference type="EC" id="1.4.4.2" evidence="4"/>
<dbReference type="NCBIfam" id="NF001696">
    <property type="entry name" value="PRK00451.1"/>
    <property type="match status" value="1"/>
</dbReference>
<organism evidence="6 7">
    <name type="scientific">Carboxydothermus islandicus</name>
    <dbReference type="NCBI Taxonomy" id="661089"/>
    <lineage>
        <taxon>Bacteria</taxon>
        <taxon>Bacillati</taxon>
        <taxon>Bacillota</taxon>
        <taxon>Clostridia</taxon>
        <taxon>Thermoanaerobacterales</taxon>
        <taxon>Thermoanaerobacteraceae</taxon>
        <taxon>Carboxydothermus</taxon>
    </lineage>
</organism>
<dbReference type="InterPro" id="IPR015421">
    <property type="entry name" value="PyrdxlP-dep_Trfase_major"/>
</dbReference>
<comment type="subunit">
    <text evidence="4">The glycine cleavage system is composed of four proteins: P, T, L and H. In this organism, the P 'protein' is a heterodimer of two subunits.</text>
</comment>
<dbReference type="AlphaFoldDB" id="A0A1L8D012"/>
<dbReference type="InterPro" id="IPR015422">
    <property type="entry name" value="PyrdxlP-dep_Trfase_small"/>
</dbReference>
<dbReference type="STRING" id="661089.ciss_04310"/>
<name>A0A1L8D012_9THEO</name>
<dbReference type="GO" id="GO:0009116">
    <property type="term" value="P:nucleoside metabolic process"/>
    <property type="evidence" value="ECO:0007669"/>
    <property type="project" value="InterPro"/>
</dbReference>
<dbReference type="InterPro" id="IPR023010">
    <property type="entry name" value="GcvPA"/>
</dbReference>
<accession>A0A1L8D012</accession>
<evidence type="ECO:0000313" key="7">
    <source>
        <dbReference type="Proteomes" id="UP000187338"/>
    </source>
</evidence>
<dbReference type="InterPro" id="IPR020581">
    <property type="entry name" value="GDC_P"/>
</dbReference>
<dbReference type="EMBL" id="BDJL01000007">
    <property type="protein sequence ID" value="GAV24498.1"/>
    <property type="molecule type" value="Genomic_DNA"/>
</dbReference>
<evidence type="ECO:0000256" key="3">
    <source>
        <dbReference type="ARBA" id="ARBA00049026"/>
    </source>
</evidence>
<comment type="function">
    <text evidence="1 4">The glycine cleavage system catalyzes the degradation of glycine. The P protein binds the alpha-amino group of glycine through its pyridoxal phosphate cofactor; CO(2) is released and the remaining methylamine moiety is then transferred to the lipoamide cofactor of the H protein.</text>
</comment>
<dbReference type="Pfam" id="PF02347">
    <property type="entry name" value="GDC-P"/>
    <property type="match status" value="1"/>
</dbReference>
<dbReference type="PANTHER" id="PTHR42806:SF1">
    <property type="entry name" value="GLYCINE DEHYDROGENASE (DECARBOXYLATING)"/>
    <property type="match status" value="1"/>
</dbReference>
<proteinExistence type="inferred from homology"/>
<keyword evidence="7" id="KW-1185">Reference proteome</keyword>
<dbReference type="InterPro" id="IPR015424">
    <property type="entry name" value="PyrdxlP-dep_Trfase"/>
</dbReference>
<comment type="similarity">
    <text evidence="4">Belongs to the GcvP family. N-terminal subunit subfamily.</text>
</comment>
<evidence type="ECO:0000259" key="5">
    <source>
        <dbReference type="Pfam" id="PF02347"/>
    </source>
</evidence>
<evidence type="ECO:0000256" key="1">
    <source>
        <dbReference type="ARBA" id="ARBA00003788"/>
    </source>
</evidence>
<reference evidence="7" key="1">
    <citation type="submission" date="2016-12" db="EMBL/GenBank/DDBJ databases">
        <title>Draft Genome Sequences od Carboxydothermus pertinax and islandicus, Hydrogenogenic Carboxydotrophic Bacteria.</title>
        <authorList>
            <person name="Fukuyama Y."/>
            <person name="Ohmae K."/>
            <person name="Yoneda Y."/>
            <person name="Yoshida T."/>
            <person name="Sako Y."/>
        </authorList>
    </citation>
    <scope>NUCLEOTIDE SEQUENCE [LARGE SCALE GENOMIC DNA]</scope>
    <source>
        <strain evidence="7">SET</strain>
    </source>
</reference>
<dbReference type="HAMAP" id="MF_00712">
    <property type="entry name" value="GcvPA"/>
    <property type="match status" value="1"/>
</dbReference>
<dbReference type="Gene3D" id="3.40.640.10">
    <property type="entry name" value="Type I PLP-dependent aspartate aminotransferase-like (Major domain)"/>
    <property type="match status" value="1"/>
</dbReference>
<dbReference type="PANTHER" id="PTHR42806">
    <property type="entry name" value="GLYCINE CLEAVAGE SYSTEM P-PROTEIN"/>
    <property type="match status" value="1"/>
</dbReference>
<dbReference type="OrthoDB" id="9771867at2"/>
<evidence type="ECO:0000256" key="2">
    <source>
        <dbReference type="ARBA" id="ARBA00023002"/>
    </source>
</evidence>
<sequence>MKYTPHTPDEVREMLSSLGLNTIDELFSDIPEEIKLKRPLNLPSGMSELEVKKHLANLAAKNGSADKYTVFLGAGVYDHYVPAVVNHILLRSEFYTAYTPYQAEMSQGVLQSIFEYQTMICELTGLDITNASMYDGGSALAEAALMAVNQTRRDKVLVLATVHPEYRSVVKTYTWGPEIEVVEVPYKNGIVDLEKLEELIDDKTAAVLVQHPNFFGQLEPVEEISRLIHAQKGLLVVAVDPISLGILKPPAEYGADIAVGDGQALGNGLSFGGPHLGFFAARKDLARRMPGRLVGLTTDKEGNRGFVLTLQAREQHIRREKATSNICSNQALNALAATVYLATVGKKGLKEIALQSLQKAHYTYERLIGEGYEPLFTGPFFKEFVVKVKDEEEITQKLLKHNILAGPGISRFYPELAPALMIAVTEKRTREEIDSLVEVLGGDR</sequence>
<dbReference type="RefSeq" id="WP_075864693.1">
    <property type="nucleotide sequence ID" value="NZ_BDJL01000007.1"/>
</dbReference>
<dbReference type="CDD" id="cd00613">
    <property type="entry name" value="GDC-P"/>
    <property type="match status" value="1"/>
</dbReference>
<dbReference type="Proteomes" id="UP000187338">
    <property type="component" value="Unassembled WGS sequence"/>
</dbReference>
<comment type="caution">
    <text evidence="6">The sequence shown here is derived from an EMBL/GenBank/DDBJ whole genome shotgun (WGS) entry which is preliminary data.</text>
</comment>
<dbReference type="GO" id="GO:0019464">
    <property type="term" value="P:glycine decarboxylation via glycine cleavage system"/>
    <property type="evidence" value="ECO:0007669"/>
    <property type="project" value="UniProtKB-UniRule"/>
</dbReference>
<gene>
    <name evidence="4" type="primary">gcvPA</name>
    <name evidence="6" type="ORF">ciss_04310</name>
</gene>
<dbReference type="PIRSF" id="PIRSF006815">
    <property type="entry name" value="GcvPA"/>
    <property type="match status" value="1"/>
</dbReference>
<comment type="catalytic activity">
    <reaction evidence="3 4">
        <text>N(6)-[(R)-lipoyl]-L-lysyl-[glycine-cleavage complex H protein] + glycine + H(+) = N(6)-[(R)-S(8)-aminomethyldihydrolipoyl]-L-lysyl-[glycine-cleavage complex H protein] + CO2</text>
        <dbReference type="Rhea" id="RHEA:24304"/>
        <dbReference type="Rhea" id="RHEA-COMP:10494"/>
        <dbReference type="Rhea" id="RHEA-COMP:10495"/>
        <dbReference type="ChEBI" id="CHEBI:15378"/>
        <dbReference type="ChEBI" id="CHEBI:16526"/>
        <dbReference type="ChEBI" id="CHEBI:57305"/>
        <dbReference type="ChEBI" id="CHEBI:83099"/>
        <dbReference type="ChEBI" id="CHEBI:83143"/>
        <dbReference type="EC" id="1.4.4.2"/>
    </reaction>
</comment>
<feature type="domain" description="Glycine cleavage system P-protein N-terminal" evidence="5">
    <location>
        <begin position="2"/>
        <end position="440"/>
    </location>
</feature>
<keyword evidence="2 4" id="KW-0560">Oxidoreductase</keyword>
<dbReference type="GO" id="GO:0004375">
    <property type="term" value="F:glycine dehydrogenase (decarboxylating) activity"/>
    <property type="evidence" value="ECO:0007669"/>
    <property type="project" value="UniProtKB-EC"/>
</dbReference>
<dbReference type="InterPro" id="IPR049315">
    <property type="entry name" value="GDC-P_N"/>
</dbReference>
<dbReference type="SUPFAM" id="SSF53383">
    <property type="entry name" value="PLP-dependent transferases"/>
    <property type="match status" value="1"/>
</dbReference>
<evidence type="ECO:0000313" key="6">
    <source>
        <dbReference type="EMBL" id="GAV24498.1"/>
    </source>
</evidence>
<protein>
    <recommendedName>
        <fullName evidence="4">Probable glycine dehydrogenase (decarboxylating) subunit 1</fullName>
        <ecNumber evidence="4">1.4.4.2</ecNumber>
    </recommendedName>
    <alternativeName>
        <fullName evidence="4">Glycine cleavage system P-protein subunit 1</fullName>
    </alternativeName>
    <alternativeName>
        <fullName evidence="4">Glycine decarboxylase subunit 1</fullName>
    </alternativeName>
    <alternativeName>
        <fullName evidence="4">Glycine dehydrogenase (aminomethyl-transferring) subunit 1</fullName>
    </alternativeName>
</protein>
<dbReference type="Gene3D" id="3.90.1150.10">
    <property type="entry name" value="Aspartate Aminotransferase, domain 1"/>
    <property type="match status" value="1"/>
</dbReference>